<name>X1EJZ5_9ZZZZ</name>
<sequence>IGSAVEGHWSIDLCQTKEGIWYMTDMALGEDSYHWGTCPYAPSRMLEHYGHPDPNADLTNIGNKEG</sequence>
<dbReference type="AlphaFoldDB" id="X1EJZ5"/>
<feature type="non-terminal residue" evidence="1">
    <location>
        <position position="1"/>
    </location>
</feature>
<dbReference type="EMBL" id="BARU01010429">
    <property type="protein sequence ID" value="GAH32927.1"/>
    <property type="molecule type" value="Genomic_DNA"/>
</dbReference>
<proteinExistence type="predicted"/>
<evidence type="ECO:0000313" key="1">
    <source>
        <dbReference type="EMBL" id="GAH32927.1"/>
    </source>
</evidence>
<protein>
    <submittedName>
        <fullName evidence="1">Uncharacterized protein</fullName>
    </submittedName>
</protein>
<organism evidence="1">
    <name type="scientific">marine sediment metagenome</name>
    <dbReference type="NCBI Taxonomy" id="412755"/>
    <lineage>
        <taxon>unclassified sequences</taxon>
        <taxon>metagenomes</taxon>
        <taxon>ecological metagenomes</taxon>
    </lineage>
</organism>
<gene>
    <name evidence="1" type="ORF">S03H2_19888</name>
</gene>
<comment type="caution">
    <text evidence="1">The sequence shown here is derived from an EMBL/GenBank/DDBJ whole genome shotgun (WGS) entry which is preliminary data.</text>
</comment>
<reference evidence="1" key="1">
    <citation type="journal article" date="2014" name="Front. Microbiol.">
        <title>High frequency of phylogenetically diverse reductive dehalogenase-homologous genes in deep subseafloor sedimentary metagenomes.</title>
        <authorList>
            <person name="Kawai M."/>
            <person name="Futagami T."/>
            <person name="Toyoda A."/>
            <person name="Takaki Y."/>
            <person name="Nishi S."/>
            <person name="Hori S."/>
            <person name="Arai W."/>
            <person name="Tsubouchi T."/>
            <person name="Morono Y."/>
            <person name="Uchiyama I."/>
            <person name="Ito T."/>
            <person name="Fujiyama A."/>
            <person name="Inagaki F."/>
            <person name="Takami H."/>
        </authorList>
    </citation>
    <scope>NUCLEOTIDE SEQUENCE</scope>
    <source>
        <strain evidence="1">Expedition CK06-06</strain>
    </source>
</reference>
<accession>X1EJZ5</accession>